<organism evidence="1 2">
    <name type="scientific">Thioalkalivibrio denitrificans</name>
    <dbReference type="NCBI Taxonomy" id="108003"/>
    <lineage>
        <taxon>Bacteria</taxon>
        <taxon>Pseudomonadati</taxon>
        <taxon>Pseudomonadota</taxon>
        <taxon>Gammaproteobacteria</taxon>
        <taxon>Chromatiales</taxon>
        <taxon>Ectothiorhodospiraceae</taxon>
        <taxon>Thioalkalivibrio</taxon>
    </lineage>
</organism>
<reference evidence="1 2" key="1">
    <citation type="submission" date="2017-02" db="EMBL/GenBank/DDBJ databases">
        <title>Genomic diversity within the haloalkaliphilic genus Thioalkalivibrio.</title>
        <authorList>
            <person name="Ahn A.-C."/>
            <person name="Meier-Kolthoff J."/>
            <person name="Overmars L."/>
            <person name="Richter M."/>
            <person name="Woyke T."/>
            <person name="Sorokin D.Y."/>
            <person name="Muyzer G."/>
        </authorList>
    </citation>
    <scope>NUCLEOTIDE SEQUENCE [LARGE SCALE GENOMIC DNA]</scope>
    <source>
        <strain evidence="1 2">ALJD</strain>
    </source>
</reference>
<dbReference type="Proteomes" id="UP000189462">
    <property type="component" value="Unassembled WGS sequence"/>
</dbReference>
<evidence type="ECO:0000313" key="2">
    <source>
        <dbReference type="Proteomes" id="UP000189462"/>
    </source>
</evidence>
<dbReference type="AlphaFoldDB" id="A0A1V3NFN2"/>
<dbReference type="EMBL" id="MVBK01000057">
    <property type="protein sequence ID" value="OOG23881.1"/>
    <property type="molecule type" value="Genomic_DNA"/>
</dbReference>
<proteinExistence type="predicted"/>
<name>A0A1V3NFN2_9GAMM</name>
<dbReference type="OrthoDB" id="5296242at2"/>
<sequence length="141" mass="16245">MKVTERFEMGKPLRREPSMLRADTYNRARLLLSESGQEALFVPIRPMQYLAVIQAGEFVFVDGLGPRVVQFIWHRFRTGERQALTDPVAFELVCFRPDAGEIVQRLHVELSRALALQASRRRRPAPTGTVLPFRRQPVSDR</sequence>
<dbReference type="RefSeq" id="WP_077279037.1">
    <property type="nucleotide sequence ID" value="NZ_MVBK01000057.1"/>
</dbReference>
<keyword evidence="2" id="KW-1185">Reference proteome</keyword>
<evidence type="ECO:0000313" key="1">
    <source>
        <dbReference type="EMBL" id="OOG23881.1"/>
    </source>
</evidence>
<comment type="caution">
    <text evidence="1">The sequence shown here is derived from an EMBL/GenBank/DDBJ whole genome shotgun (WGS) entry which is preliminary data.</text>
</comment>
<accession>A0A1V3NFN2</accession>
<protein>
    <submittedName>
        <fullName evidence="1">Uncharacterized protein</fullName>
    </submittedName>
</protein>
<gene>
    <name evidence="1" type="ORF">B1C78_10155</name>
</gene>